<dbReference type="InterPro" id="IPR001848">
    <property type="entry name" value="Ribosomal_uS10"/>
</dbReference>
<name>A0A9N9ACX4_9GLOM</name>
<reference evidence="7" key="1">
    <citation type="submission" date="2021-06" db="EMBL/GenBank/DDBJ databases">
        <authorList>
            <person name="Kallberg Y."/>
            <person name="Tangrot J."/>
            <person name="Rosling A."/>
        </authorList>
    </citation>
    <scope>NUCLEOTIDE SEQUENCE</scope>
    <source>
        <strain evidence="7">CL551</strain>
    </source>
</reference>
<dbReference type="OrthoDB" id="366214at2759"/>
<dbReference type="GO" id="GO:1990904">
    <property type="term" value="C:ribonucleoprotein complex"/>
    <property type="evidence" value="ECO:0007669"/>
    <property type="project" value="UniProtKB-KW"/>
</dbReference>
<dbReference type="AlphaFoldDB" id="A0A9N9ACX4"/>
<evidence type="ECO:0000256" key="2">
    <source>
        <dbReference type="ARBA" id="ARBA00022980"/>
    </source>
</evidence>
<evidence type="ECO:0000313" key="8">
    <source>
        <dbReference type="Proteomes" id="UP000789342"/>
    </source>
</evidence>
<dbReference type="PRINTS" id="PR00971">
    <property type="entry name" value="RIBOSOMALS10"/>
</dbReference>
<dbReference type="EMBL" id="CAJVPV010002349">
    <property type="protein sequence ID" value="CAG8524113.1"/>
    <property type="molecule type" value="Genomic_DNA"/>
</dbReference>
<dbReference type="Pfam" id="PF00338">
    <property type="entry name" value="Ribosomal_S10"/>
    <property type="match status" value="1"/>
</dbReference>
<evidence type="ECO:0000256" key="5">
    <source>
        <dbReference type="ARBA" id="ARBA00042916"/>
    </source>
</evidence>
<dbReference type="InterPro" id="IPR027486">
    <property type="entry name" value="Ribosomal_uS10_dom"/>
</dbReference>
<dbReference type="GO" id="GO:0003735">
    <property type="term" value="F:structural constituent of ribosome"/>
    <property type="evidence" value="ECO:0007669"/>
    <property type="project" value="InterPro"/>
</dbReference>
<keyword evidence="8" id="KW-1185">Reference proteome</keyword>
<dbReference type="GO" id="GO:0006412">
    <property type="term" value="P:translation"/>
    <property type="evidence" value="ECO:0007669"/>
    <property type="project" value="InterPro"/>
</dbReference>
<dbReference type="SUPFAM" id="SSF54999">
    <property type="entry name" value="Ribosomal protein S10"/>
    <property type="match status" value="1"/>
</dbReference>
<dbReference type="NCBIfam" id="TIGR01049">
    <property type="entry name" value="rpsJ_bact"/>
    <property type="match status" value="1"/>
</dbReference>
<keyword evidence="2" id="KW-0689">Ribosomal protein</keyword>
<evidence type="ECO:0000256" key="1">
    <source>
        <dbReference type="ARBA" id="ARBA00007102"/>
    </source>
</evidence>
<dbReference type="PANTHER" id="PTHR11700">
    <property type="entry name" value="30S RIBOSOMAL PROTEIN S10 FAMILY MEMBER"/>
    <property type="match status" value="1"/>
</dbReference>
<dbReference type="GO" id="GO:0005840">
    <property type="term" value="C:ribosome"/>
    <property type="evidence" value="ECO:0007669"/>
    <property type="project" value="UniProtKB-KW"/>
</dbReference>
<organism evidence="7 8">
    <name type="scientific">Acaulospora morrowiae</name>
    <dbReference type="NCBI Taxonomy" id="94023"/>
    <lineage>
        <taxon>Eukaryota</taxon>
        <taxon>Fungi</taxon>
        <taxon>Fungi incertae sedis</taxon>
        <taxon>Mucoromycota</taxon>
        <taxon>Glomeromycotina</taxon>
        <taxon>Glomeromycetes</taxon>
        <taxon>Diversisporales</taxon>
        <taxon>Acaulosporaceae</taxon>
        <taxon>Acaulospora</taxon>
    </lineage>
</organism>
<evidence type="ECO:0000256" key="4">
    <source>
        <dbReference type="ARBA" id="ARBA00035261"/>
    </source>
</evidence>
<evidence type="ECO:0000256" key="3">
    <source>
        <dbReference type="ARBA" id="ARBA00023274"/>
    </source>
</evidence>
<dbReference type="InterPro" id="IPR036838">
    <property type="entry name" value="Ribosomal_uS10_dom_sf"/>
</dbReference>
<accession>A0A9N9ACX4</accession>
<comment type="similarity">
    <text evidence="1">Belongs to the universal ribosomal protein uS10 family.</text>
</comment>
<sequence>MSIATNFSKSKFLKSVYPYTLTYQFRKNPFLRISETTGIRRFTTEEFGVNANDPDHLAASTIRNGEFKDVDQKPIDPVFLEPQRIPPTYGHIVCQLHFRSYLPGPMDFFVDFSRRVAHALKMPCSGSIPLPTRTSRWTVIRGPFVHKKSQENFERKTHKRLLTIRDTDREVVERWLWYLTRNCPAGVGMKVTLWEWEKLRVGKEMKVTESMEGMDAQDVVVKVAEALVKEIEKDLINDVESSDKS</sequence>
<proteinExistence type="inferred from homology"/>
<protein>
    <recommendedName>
        <fullName evidence="4">Small ribosomal subunit protein uS10m</fullName>
    </recommendedName>
    <alternativeName>
        <fullName evidence="5">37S ribosomal protein S10, mitochondrial</fullName>
    </alternativeName>
</protein>
<evidence type="ECO:0000313" key="7">
    <source>
        <dbReference type="EMBL" id="CAG8524113.1"/>
    </source>
</evidence>
<dbReference type="Proteomes" id="UP000789342">
    <property type="component" value="Unassembled WGS sequence"/>
</dbReference>
<keyword evidence="3" id="KW-0687">Ribonucleoprotein</keyword>
<dbReference type="FunFam" id="3.30.70.600:FF:000003">
    <property type="entry name" value="30S ribosomal protein S10"/>
    <property type="match status" value="1"/>
</dbReference>
<dbReference type="SMART" id="SM01403">
    <property type="entry name" value="Ribosomal_S10"/>
    <property type="match status" value="1"/>
</dbReference>
<comment type="caution">
    <text evidence="7">The sequence shown here is derived from an EMBL/GenBank/DDBJ whole genome shotgun (WGS) entry which is preliminary data.</text>
</comment>
<dbReference type="HAMAP" id="MF_00508">
    <property type="entry name" value="Ribosomal_uS10"/>
    <property type="match status" value="1"/>
</dbReference>
<dbReference type="Gene3D" id="3.30.70.600">
    <property type="entry name" value="Ribosomal protein S10 domain"/>
    <property type="match status" value="1"/>
</dbReference>
<feature type="domain" description="Small ribosomal subunit protein uS10" evidence="6">
    <location>
        <begin position="95"/>
        <end position="192"/>
    </location>
</feature>
<gene>
    <name evidence="7" type="ORF">AMORRO_LOCUS4351</name>
</gene>
<evidence type="ECO:0000259" key="6">
    <source>
        <dbReference type="SMART" id="SM01403"/>
    </source>
</evidence>